<protein>
    <submittedName>
        <fullName evidence="2">Uncharacterized protein</fullName>
    </submittedName>
</protein>
<dbReference type="EMBL" id="FNCH01000009">
    <property type="protein sequence ID" value="SDG64848.1"/>
    <property type="molecule type" value="Genomic_DNA"/>
</dbReference>
<feature type="region of interest" description="Disordered" evidence="1">
    <location>
        <begin position="16"/>
        <end position="42"/>
    </location>
</feature>
<feature type="compositionally biased region" description="Polar residues" evidence="1">
    <location>
        <begin position="32"/>
        <end position="42"/>
    </location>
</feature>
<evidence type="ECO:0000313" key="2">
    <source>
        <dbReference type="EMBL" id="SDG64848.1"/>
    </source>
</evidence>
<sequence>MQSNKLLSLSMNSYANQTPENKTAAPADSGPKSASNIRPLSNFANNRPTAIAQLKLQHAVNNSLRINSSTAGKIVQRMEEEKSIGERLSKRSAFNKMTDRQKKLYGGIDGMVARDGRISDATYRSNVKREELREAFQRKLWNSKSRPAFTDETVDNLLSKTISKKRKTDKVQVYKCKDGKFYPRKKDRVGKEPFVSIDHNKNWKEYIFSTAAPEEDGHISKASASAAYNNMANLTLMSSSQNSSKNGPKGIFD</sequence>
<gene>
    <name evidence="2" type="ORF">SAMN05421827_10920</name>
</gene>
<dbReference type="Proteomes" id="UP000199643">
    <property type="component" value="Unassembled WGS sequence"/>
</dbReference>
<proteinExistence type="predicted"/>
<organism evidence="2 3">
    <name type="scientific">Pedobacter terrae</name>
    <dbReference type="NCBI Taxonomy" id="405671"/>
    <lineage>
        <taxon>Bacteria</taxon>
        <taxon>Pseudomonadati</taxon>
        <taxon>Bacteroidota</taxon>
        <taxon>Sphingobacteriia</taxon>
        <taxon>Sphingobacteriales</taxon>
        <taxon>Sphingobacteriaceae</taxon>
        <taxon>Pedobacter</taxon>
    </lineage>
</organism>
<evidence type="ECO:0000313" key="3">
    <source>
        <dbReference type="Proteomes" id="UP000199643"/>
    </source>
</evidence>
<keyword evidence="3" id="KW-1185">Reference proteome</keyword>
<evidence type="ECO:0000256" key="1">
    <source>
        <dbReference type="SAM" id="MobiDB-lite"/>
    </source>
</evidence>
<reference evidence="3" key="1">
    <citation type="submission" date="2016-10" db="EMBL/GenBank/DDBJ databases">
        <authorList>
            <person name="Varghese N."/>
            <person name="Submissions S."/>
        </authorList>
    </citation>
    <scope>NUCLEOTIDE SEQUENCE [LARGE SCALE GENOMIC DNA]</scope>
    <source>
        <strain evidence="3">DSM 17933</strain>
    </source>
</reference>
<name>A0A1G7VZ37_9SPHI</name>
<dbReference type="AlphaFoldDB" id="A0A1G7VZ37"/>
<accession>A0A1G7VZ37</accession>